<comment type="caution">
    <text evidence="13">The sequence shown here is derived from an EMBL/GenBank/DDBJ whole genome shotgun (WGS) entry which is preliminary data.</text>
</comment>
<reference evidence="13 14" key="1">
    <citation type="submission" date="2022-09" db="EMBL/GenBank/DDBJ databases">
        <authorList>
            <person name="Palmer J.M."/>
        </authorList>
    </citation>
    <scope>NUCLEOTIDE SEQUENCE [LARGE SCALE GENOMIC DNA]</scope>
    <source>
        <strain evidence="13 14">DSM 7382</strain>
    </source>
</reference>
<evidence type="ECO:0000256" key="3">
    <source>
        <dbReference type="ARBA" id="ARBA00020746"/>
    </source>
</evidence>
<dbReference type="EMBL" id="JASBNA010000013">
    <property type="protein sequence ID" value="KAK7687413.1"/>
    <property type="molecule type" value="Genomic_DNA"/>
</dbReference>
<evidence type="ECO:0000313" key="14">
    <source>
        <dbReference type="Proteomes" id="UP001385951"/>
    </source>
</evidence>
<evidence type="ECO:0000256" key="1">
    <source>
        <dbReference type="ARBA" id="ARBA00004397"/>
    </source>
</evidence>
<keyword evidence="6" id="KW-0256">Endoplasmic reticulum</keyword>
<feature type="compositionally biased region" description="Basic and acidic residues" evidence="11">
    <location>
        <begin position="448"/>
        <end position="457"/>
    </location>
</feature>
<dbReference type="Pfam" id="PF12931">
    <property type="entry name" value="TPR_Sec16"/>
    <property type="match status" value="1"/>
</dbReference>
<comment type="similarity">
    <text evidence="2">Belongs to the SEC16 family.</text>
</comment>
<dbReference type="Proteomes" id="UP001385951">
    <property type="component" value="Unassembled WGS sequence"/>
</dbReference>
<proteinExistence type="inferred from homology"/>
<dbReference type="GO" id="GO:0070973">
    <property type="term" value="P:protein localization to endoplasmic reticulum exit site"/>
    <property type="evidence" value="ECO:0007669"/>
    <property type="project" value="TreeGrafter"/>
</dbReference>
<feature type="compositionally biased region" description="Polar residues" evidence="11">
    <location>
        <begin position="435"/>
        <end position="445"/>
    </location>
</feature>
<dbReference type="PANTHER" id="PTHR13402:SF6">
    <property type="entry name" value="SECRETORY 16, ISOFORM I"/>
    <property type="match status" value="1"/>
</dbReference>
<feature type="compositionally biased region" description="Polar residues" evidence="11">
    <location>
        <begin position="238"/>
        <end position="249"/>
    </location>
</feature>
<dbReference type="AlphaFoldDB" id="A0AAW0G0Y4"/>
<dbReference type="PANTHER" id="PTHR13402">
    <property type="entry name" value="RGPR-RELATED"/>
    <property type="match status" value="1"/>
</dbReference>
<feature type="compositionally biased region" description="Basic and acidic residues" evidence="11">
    <location>
        <begin position="522"/>
        <end position="535"/>
    </location>
</feature>
<sequence length="623" mass="67117">MNNGKAFTFVGSQTLTSLYSEIYEYSLKSAPNASVPAAGFPHLLILKLRHAQLLADYGLFNESQKYCDAIGANLKSMGKTNFFGPSAFHEFQTLLMRISESNTPDGGWFDNKISRVNLNKFWGQLDKFIGGDEPKAKSNESGPFSKFSPSVSRTASTIDVTAIPQTSPRVVNDFRDGLASGSAPSSSTDMIYGGLLGLSRPPIISNPSNASVSKYSPSPSGNVYTKQTVPAIQRSEQHQQSPLANLQQTPAPPPPISSTLASPGNSRYQPSNASTHSLQLNDSTNDGLLPPKKAQSKYSPVAQKSNLGSARSYPYSNKAAQSSTLSIASHISIQPTPGTIPPPVAVTGPSGSQKRPSIGSIVSGDIQNDGSSQHIHQHQRNLSDQSDISLDYPLDFKSTPKKLGGGFHDFALEEKKEPEHIPETIKESPEKEALQFSNSKNNLNDFTLDEKKVEAHEIPAPYEQAPLAQTNEELYTESESGSRTEASVPQMTSVPQRILQPQEPSQELVSEQDPQELSTRAPDARLAESVNKEEMSSTSIQPSKAAPPPPRGPALRSSKAKVNPYAPGGANRQTRPSRYSSSTKGASKYSAGSSNNSLYTGPVDNVSYGDFIRVQTEGRETFG</sequence>
<feature type="region of interest" description="Disordered" evidence="11">
    <location>
        <begin position="332"/>
        <end position="376"/>
    </location>
</feature>
<comment type="subcellular location">
    <subcellularLocation>
        <location evidence="1">Endoplasmic reticulum membrane</location>
        <topology evidence="1">Peripheral membrane protein</topology>
        <orientation evidence="1">Cytoplasmic side</orientation>
    </subcellularLocation>
</comment>
<feature type="region of interest" description="Disordered" evidence="11">
    <location>
        <begin position="417"/>
        <end position="605"/>
    </location>
</feature>
<evidence type="ECO:0000259" key="12">
    <source>
        <dbReference type="Pfam" id="PF12931"/>
    </source>
</evidence>
<evidence type="ECO:0000256" key="7">
    <source>
        <dbReference type="ARBA" id="ARBA00022892"/>
    </source>
</evidence>
<evidence type="ECO:0000256" key="9">
    <source>
        <dbReference type="ARBA" id="ARBA00030650"/>
    </source>
</evidence>
<dbReference type="GO" id="GO:0012507">
    <property type="term" value="C:ER to Golgi transport vesicle membrane"/>
    <property type="evidence" value="ECO:0007669"/>
    <property type="project" value="TreeGrafter"/>
</dbReference>
<evidence type="ECO:0000256" key="5">
    <source>
        <dbReference type="ARBA" id="ARBA00022448"/>
    </source>
</evidence>
<gene>
    <name evidence="13" type="ORF">QCA50_009278</name>
</gene>
<feature type="compositionally biased region" description="Polar residues" evidence="11">
    <location>
        <begin position="365"/>
        <end position="376"/>
    </location>
</feature>
<keyword evidence="14" id="KW-1185">Reference proteome</keyword>
<evidence type="ECO:0000256" key="8">
    <source>
        <dbReference type="ARBA" id="ARBA00024687"/>
    </source>
</evidence>
<feature type="domain" description="Sec16 Sec23-binding" evidence="12">
    <location>
        <begin position="8"/>
        <end position="132"/>
    </location>
</feature>
<evidence type="ECO:0000256" key="2">
    <source>
        <dbReference type="ARBA" id="ARBA00005927"/>
    </source>
</evidence>
<keyword evidence="5" id="KW-0813">Transport</keyword>
<feature type="compositionally biased region" description="Polar residues" evidence="11">
    <location>
        <begin position="571"/>
        <end position="599"/>
    </location>
</feature>
<feature type="compositionally biased region" description="Basic and acidic residues" evidence="11">
    <location>
        <begin position="417"/>
        <end position="433"/>
    </location>
</feature>
<dbReference type="GO" id="GO:0005789">
    <property type="term" value="C:endoplasmic reticulum membrane"/>
    <property type="evidence" value="ECO:0007669"/>
    <property type="project" value="UniProtKB-SubCell"/>
</dbReference>
<dbReference type="GO" id="GO:0070971">
    <property type="term" value="C:endoplasmic reticulum exit site"/>
    <property type="evidence" value="ECO:0007669"/>
    <property type="project" value="TreeGrafter"/>
</dbReference>
<feature type="region of interest" description="Disordered" evidence="11">
    <location>
        <begin position="233"/>
        <end position="313"/>
    </location>
</feature>
<evidence type="ECO:0000256" key="11">
    <source>
        <dbReference type="SAM" id="MobiDB-lite"/>
    </source>
</evidence>
<comment type="function">
    <text evidence="8">Involved in the initiation of assembly of the COPII coat required for the formation of transport vesicles from the endoplasmic reticulum (ER) and the selection of cargo molecules. Also involved in autophagy.</text>
</comment>
<feature type="compositionally biased region" description="Polar residues" evidence="11">
    <location>
        <begin position="257"/>
        <end position="286"/>
    </location>
</feature>
<evidence type="ECO:0000256" key="6">
    <source>
        <dbReference type="ARBA" id="ARBA00022824"/>
    </source>
</evidence>
<organism evidence="13 14">
    <name type="scientific">Cerrena zonata</name>
    <dbReference type="NCBI Taxonomy" id="2478898"/>
    <lineage>
        <taxon>Eukaryota</taxon>
        <taxon>Fungi</taxon>
        <taxon>Dikarya</taxon>
        <taxon>Basidiomycota</taxon>
        <taxon>Agaricomycotina</taxon>
        <taxon>Agaricomycetes</taxon>
        <taxon>Polyporales</taxon>
        <taxon>Cerrenaceae</taxon>
        <taxon>Cerrena</taxon>
    </lineage>
</organism>
<name>A0AAW0G0Y4_9APHY</name>
<keyword evidence="7" id="KW-0931">ER-Golgi transport</keyword>
<dbReference type="InterPro" id="IPR024298">
    <property type="entry name" value="Sec16_Sec23-bd"/>
</dbReference>
<protein>
    <recommendedName>
        <fullName evidence="4">COPII coat assembly protein SEC16</fullName>
    </recommendedName>
    <alternativeName>
        <fullName evidence="3">COPII coat assembly protein sec16</fullName>
    </alternativeName>
    <alternativeName>
        <fullName evidence="9 10">protein transport protein SEC16</fullName>
    </alternativeName>
</protein>
<accession>A0AAW0G0Y4</accession>
<dbReference type="GO" id="GO:0016192">
    <property type="term" value="P:vesicle-mediated transport"/>
    <property type="evidence" value="ECO:0007669"/>
    <property type="project" value="UniProtKB-KW"/>
</dbReference>
<evidence type="ECO:0000256" key="4">
    <source>
        <dbReference type="ARBA" id="ARBA00021659"/>
    </source>
</evidence>
<evidence type="ECO:0000313" key="13">
    <source>
        <dbReference type="EMBL" id="KAK7687413.1"/>
    </source>
</evidence>
<dbReference type="GO" id="GO:0007030">
    <property type="term" value="P:Golgi organization"/>
    <property type="evidence" value="ECO:0007669"/>
    <property type="project" value="TreeGrafter"/>
</dbReference>
<evidence type="ECO:0000256" key="10">
    <source>
        <dbReference type="ARBA" id="ARBA00030878"/>
    </source>
</evidence>
<feature type="compositionally biased region" description="Polar residues" evidence="11">
    <location>
        <begin position="467"/>
        <end position="495"/>
    </location>
</feature>
<feature type="compositionally biased region" description="Polar residues" evidence="11">
    <location>
        <begin position="296"/>
        <end position="313"/>
    </location>
</feature>